<keyword evidence="4" id="KW-1133">Transmembrane helix</keyword>
<dbReference type="PROSITE" id="PS50887">
    <property type="entry name" value="GGDEF"/>
    <property type="match status" value="1"/>
</dbReference>
<dbReference type="InterPro" id="IPR042240">
    <property type="entry name" value="CHASE_sf"/>
</dbReference>
<reference evidence="7 8" key="1">
    <citation type="submission" date="2018-06" db="EMBL/GenBank/DDBJ databases">
        <authorList>
            <consortium name="Pathogen Informatics"/>
            <person name="Doyle S."/>
        </authorList>
    </citation>
    <scope>NUCLEOTIDE SEQUENCE [LARGE SCALE GENOMIC DNA]</scope>
    <source>
        <strain evidence="7 8">NCTC11647</strain>
    </source>
</reference>
<dbReference type="InterPro" id="IPR050469">
    <property type="entry name" value="Diguanylate_Cyclase"/>
</dbReference>
<proteinExistence type="predicted"/>
<dbReference type="AlphaFoldDB" id="A0A2T3QN37"/>
<accession>A0A2T3QN37</accession>
<dbReference type="OrthoDB" id="6572677at2"/>
<dbReference type="InterPro" id="IPR000160">
    <property type="entry name" value="GGDEF_dom"/>
</dbReference>
<evidence type="ECO:0000256" key="1">
    <source>
        <dbReference type="ARBA" id="ARBA00004370"/>
    </source>
</evidence>
<dbReference type="EMBL" id="UATL01000005">
    <property type="protein sequence ID" value="SPY44593.1"/>
    <property type="molecule type" value="Genomic_DNA"/>
</dbReference>
<dbReference type="Gene3D" id="3.30.450.350">
    <property type="entry name" value="CHASE domain"/>
    <property type="match status" value="1"/>
</dbReference>
<sequence length="532" mass="61116">MAFRYIIKSNKKTRIPSFVCLCILFATALVGYIFHTVYQQNHMNNFKNLVTHQTYLLQNQIENDLQFMGSMANFLEASSNANWQNFELFAQPIIQNSKGLIALQLQQRVSSSNIHKFTQEYRFLGKPITPYTLDNGRVLSFNDVKQDQTLFITTKVYPVNKENLSVIGFYSLGDRTRLILNNISHSRKANISDRVRLLQDKHSFITHLKAPLKGKDNLEQVIPDKIRLSSPKRGMLIYYPVFQHNEMTAVVIGVVDVTIYLKTLITQAIENHHSAIQIIDTGFGANDSPILYQSPSWKSTDGVEITTQISYPNRSWLLHFKQSTDFDMNEYWILGAIFIVGLVIALLASLVTYQQLSQNQRLQYALTERTKELEFLVNHDSLTRLLNRRAFRLTLPLWIESKQFTLVGFDIDKFKSINDTYGHIAGDEALIHVTQLVQGLLQKHEQLYRLGGDEFAILMPETDTTKIYEVLNRVRSAVEHSPLIYQGAKIYCTLSIGAVVHSNQEAEALIYQSDLQMYKSKQQGRNRISITY</sequence>
<keyword evidence="3" id="KW-0812">Transmembrane</keyword>
<dbReference type="GO" id="GO:1902201">
    <property type="term" value="P:negative regulation of bacterial-type flagellum-dependent cell motility"/>
    <property type="evidence" value="ECO:0007669"/>
    <property type="project" value="TreeGrafter"/>
</dbReference>
<dbReference type="GO" id="GO:0005886">
    <property type="term" value="C:plasma membrane"/>
    <property type="evidence" value="ECO:0007669"/>
    <property type="project" value="TreeGrafter"/>
</dbReference>
<gene>
    <name evidence="7" type="primary">dosC_4</name>
    <name evidence="7" type="ORF">NCTC11647_03542</name>
</gene>
<dbReference type="CDD" id="cd01949">
    <property type="entry name" value="GGDEF"/>
    <property type="match status" value="1"/>
</dbReference>
<evidence type="ECO:0000256" key="5">
    <source>
        <dbReference type="ARBA" id="ARBA00023136"/>
    </source>
</evidence>
<dbReference type="NCBIfam" id="TIGR00254">
    <property type="entry name" value="GGDEF"/>
    <property type="match status" value="1"/>
</dbReference>
<dbReference type="PANTHER" id="PTHR45138:SF9">
    <property type="entry name" value="DIGUANYLATE CYCLASE DGCM-RELATED"/>
    <property type="match status" value="1"/>
</dbReference>
<organism evidence="7 8">
    <name type="scientific">Photobacterium damselae</name>
    <dbReference type="NCBI Taxonomy" id="38293"/>
    <lineage>
        <taxon>Bacteria</taxon>
        <taxon>Pseudomonadati</taxon>
        <taxon>Pseudomonadota</taxon>
        <taxon>Gammaproteobacteria</taxon>
        <taxon>Vibrionales</taxon>
        <taxon>Vibrionaceae</taxon>
        <taxon>Photobacterium</taxon>
    </lineage>
</organism>
<keyword evidence="7" id="KW-0548">Nucleotidyltransferase</keyword>
<keyword evidence="5" id="KW-0472">Membrane</keyword>
<dbReference type="InterPro" id="IPR043128">
    <property type="entry name" value="Rev_trsase/Diguanyl_cyclase"/>
</dbReference>
<protein>
    <recommendedName>
        <fullName evidence="2">diguanylate cyclase</fullName>
        <ecNumber evidence="2">2.7.7.65</ecNumber>
    </recommendedName>
</protein>
<comment type="subcellular location">
    <subcellularLocation>
        <location evidence="1">Membrane</location>
    </subcellularLocation>
</comment>
<dbReference type="PANTHER" id="PTHR45138">
    <property type="entry name" value="REGULATORY COMPONENTS OF SENSORY TRANSDUCTION SYSTEM"/>
    <property type="match status" value="1"/>
</dbReference>
<comment type="catalytic activity">
    <reaction evidence="6">
        <text>2 GTP = 3',3'-c-di-GMP + 2 diphosphate</text>
        <dbReference type="Rhea" id="RHEA:24898"/>
        <dbReference type="ChEBI" id="CHEBI:33019"/>
        <dbReference type="ChEBI" id="CHEBI:37565"/>
        <dbReference type="ChEBI" id="CHEBI:58805"/>
        <dbReference type="EC" id="2.7.7.65"/>
    </reaction>
</comment>
<dbReference type="SMART" id="SM01079">
    <property type="entry name" value="CHASE"/>
    <property type="match status" value="1"/>
</dbReference>
<dbReference type="GO" id="GO:0007165">
    <property type="term" value="P:signal transduction"/>
    <property type="evidence" value="ECO:0007669"/>
    <property type="project" value="UniProtKB-ARBA"/>
</dbReference>
<keyword evidence="7" id="KW-0808">Transferase</keyword>
<evidence type="ECO:0000313" key="8">
    <source>
        <dbReference type="Proteomes" id="UP000251647"/>
    </source>
</evidence>
<evidence type="ECO:0000313" key="7">
    <source>
        <dbReference type="EMBL" id="SPY44593.1"/>
    </source>
</evidence>
<dbReference type="SMART" id="SM00267">
    <property type="entry name" value="GGDEF"/>
    <property type="match status" value="1"/>
</dbReference>
<dbReference type="InterPro" id="IPR029787">
    <property type="entry name" value="Nucleotide_cyclase"/>
</dbReference>
<evidence type="ECO:0000256" key="2">
    <source>
        <dbReference type="ARBA" id="ARBA00012528"/>
    </source>
</evidence>
<evidence type="ECO:0000256" key="4">
    <source>
        <dbReference type="ARBA" id="ARBA00022989"/>
    </source>
</evidence>
<dbReference type="GO" id="GO:0043709">
    <property type="term" value="P:cell adhesion involved in single-species biofilm formation"/>
    <property type="evidence" value="ECO:0007669"/>
    <property type="project" value="TreeGrafter"/>
</dbReference>
<evidence type="ECO:0000256" key="6">
    <source>
        <dbReference type="ARBA" id="ARBA00034247"/>
    </source>
</evidence>
<dbReference type="Pfam" id="PF00990">
    <property type="entry name" value="GGDEF"/>
    <property type="match status" value="1"/>
</dbReference>
<dbReference type="InterPro" id="IPR006189">
    <property type="entry name" value="CHASE_dom"/>
</dbReference>
<dbReference type="Pfam" id="PF03924">
    <property type="entry name" value="CHASE"/>
    <property type="match status" value="1"/>
</dbReference>
<dbReference type="SUPFAM" id="SSF55073">
    <property type="entry name" value="Nucleotide cyclase"/>
    <property type="match status" value="1"/>
</dbReference>
<name>A0A2T3QN37_PHODM</name>
<dbReference type="PROSITE" id="PS50839">
    <property type="entry name" value="CHASE"/>
    <property type="match status" value="1"/>
</dbReference>
<evidence type="ECO:0000256" key="3">
    <source>
        <dbReference type="ARBA" id="ARBA00022692"/>
    </source>
</evidence>
<dbReference type="Gene3D" id="3.30.70.270">
    <property type="match status" value="1"/>
</dbReference>
<dbReference type="GO" id="GO:0052621">
    <property type="term" value="F:diguanylate cyclase activity"/>
    <property type="evidence" value="ECO:0007669"/>
    <property type="project" value="UniProtKB-EC"/>
</dbReference>
<dbReference type="Proteomes" id="UP000251647">
    <property type="component" value="Unassembled WGS sequence"/>
</dbReference>
<dbReference type="EC" id="2.7.7.65" evidence="2"/>